<keyword evidence="1" id="KW-0732">Signal</keyword>
<feature type="signal peptide" evidence="1">
    <location>
        <begin position="1"/>
        <end position="22"/>
    </location>
</feature>
<evidence type="ECO:0000313" key="2">
    <source>
        <dbReference type="EMBL" id="CAL1283357.1"/>
    </source>
</evidence>
<proteinExistence type="predicted"/>
<comment type="caution">
    <text evidence="2">The sequence shown here is derived from an EMBL/GenBank/DDBJ whole genome shotgun (WGS) entry which is preliminary data.</text>
</comment>
<sequence length="78" mass="8645">MRSSLWLGIFVLVCCILFVAESKSLGSTNAFKQRKIIRIRRDIFGFSFSDVAHLMAGFIGAFMKSFVDSILNGLPVIG</sequence>
<protein>
    <submittedName>
        <fullName evidence="2">Uncharacterized protein</fullName>
    </submittedName>
</protein>
<evidence type="ECO:0000313" key="3">
    <source>
        <dbReference type="Proteomes" id="UP001497382"/>
    </source>
</evidence>
<name>A0AAV2AHD2_9ARAC</name>
<feature type="chain" id="PRO_5043751962" evidence="1">
    <location>
        <begin position="23"/>
        <end position="78"/>
    </location>
</feature>
<dbReference type="EMBL" id="CAXIEN010000166">
    <property type="protein sequence ID" value="CAL1283357.1"/>
    <property type="molecule type" value="Genomic_DNA"/>
</dbReference>
<gene>
    <name evidence="2" type="ORF">LARSCL_LOCUS12554</name>
</gene>
<organism evidence="2 3">
    <name type="scientific">Larinioides sclopetarius</name>
    <dbReference type="NCBI Taxonomy" id="280406"/>
    <lineage>
        <taxon>Eukaryota</taxon>
        <taxon>Metazoa</taxon>
        <taxon>Ecdysozoa</taxon>
        <taxon>Arthropoda</taxon>
        <taxon>Chelicerata</taxon>
        <taxon>Arachnida</taxon>
        <taxon>Araneae</taxon>
        <taxon>Araneomorphae</taxon>
        <taxon>Entelegynae</taxon>
        <taxon>Araneoidea</taxon>
        <taxon>Araneidae</taxon>
        <taxon>Larinioides</taxon>
    </lineage>
</organism>
<dbReference type="AlphaFoldDB" id="A0AAV2AHD2"/>
<dbReference type="Proteomes" id="UP001497382">
    <property type="component" value="Unassembled WGS sequence"/>
</dbReference>
<keyword evidence="3" id="KW-1185">Reference proteome</keyword>
<reference evidence="2 3" key="1">
    <citation type="submission" date="2024-04" db="EMBL/GenBank/DDBJ databases">
        <authorList>
            <person name="Rising A."/>
            <person name="Reimegard J."/>
            <person name="Sonavane S."/>
            <person name="Akerstrom W."/>
            <person name="Nylinder S."/>
            <person name="Hedman E."/>
            <person name="Kallberg Y."/>
        </authorList>
    </citation>
    <scope>NUCLEOTIDE SEQUENCE [LARGE SCALE GENOMIC DNA]</scope>
</reference>
<evidence type="ECO:0000256" key="1">
    <source>
        <dbReference type="SAM" id="SignalP"/>
    </source>
</evidence>
<accession>A0AAV2AHD2</accession>